<feature type="chain" id="PRO_5019113538" description="Secreted protein" evidence="1">
    <location>
        <begin position="23"/>
        <end position="78"/>
    </location>
</feature>
<evidence type="ECO:0000256" key="1">
    <source>
        <dbReference type="SAM" id="SignalP"/>
    </source>
</evidence>
<name>A0A420I5S0_9PEZI</name>
<organism evidence="2 3">
    <name type="scientific">Erysiphe neolycopersici</name>
    <dbReference type="NCBI Taxonomy" id="212602"/>
    <lineage>
        <taxon>Eukaryota</taxon>
        <taxon>Fungi</taxon>
        <taxon>Dikarya</taxon>
        <taxon>Ascomycota</taxon>
        <taxon>Pezizomycotina</taxon>
        <taxon>Leotiomycetes</taxon>
        <taxon>Erysiphales</taxon>
        <taxon>Erysiphaceae</taxon>
        <taxon>Erysiphe</taxon>
    </lineage>
</organism>
<protein>
    <recommendedName>
        <fullName evidence="4">Secreted protein</fullName>
    </recommendedName>
</protein>
<gene>
    <name evidence="2" type="ORF">OnM2_c1194o25</name>
</gene>
<dbReference type="Proteomes" id="UP000286134">
    <property type="component" value="Unassembled WGS sequence"/>
</dbReference>
<evidence type="ECO:0000313" key="2">
    <source>
        <dbReference type="EMBL" id="RKF65002.1"/>
    </source>
</evidence>
<evidence type="ECO:0008006" key="4">
    <source>
        <dbReference type="Google" id="ProtNLM"/>
    </source>
</evidence>
<keyword evidence="1" id="KW-0732">Signal</keyword>
<dbReference type="AlphaFoldDB" id="A0A420I5S0"/>
<comment type="caution">
    <text evidence="2">The sequence shown here is derived from an EMBL/GenBank/DDBJ whole genome shotgun (WGS) entry which is preliminary data.</text>
</comment>
<dbReference type="EMBL" id="MCFK01001416">
    <property type="protein sequence ID" value="RKF65002.1"/>
    <property type="molecule type" value="Genomic_DNA"/>
</dbReference>
<accession>A0A420I5S0</accession>
<keyword evidence="3" id="KW-1185">Reference proteome</keyword>
<evidence type="ECO:0000313" key="3">
    <source>
        <dbReference type="Proteomes" id="UP000286134"/>
    </source>
</evidence>
<sequence length="78" mass="8718">MYMLLLILVVLVLLSSTKNLRATTISILFSRRHCFSSGVTFLIPSTKVYLCSIFGFWESRICDAERSIGARPPAMCDG</sequence>
<proteinExistence type="predicted"/>
<feature type="signal peptide" evidence="1">
    <location>
        <begin position="1"/>
        <end position="22"/>
    </location>
</feature>
<reference evidence="2 3" key="1">
    <citation type="journal article" date="2018" name="BMC Genomics">
        <title>Comparative genome analyses reveal sequence features reflecting distinct modes of host-adaptation between dicot and monocot powdery mildew.</title>
        <authorList>
            <person name="Wu Y."/>
            <person name="Ma X."/>
            <person name="Pan Z."/>
            <person name="Kale S.D."/>
            <person name="Song Y."/>
            <person name="King H."/>
            <person name="Zhang Q."/>
            <person name="Presley C."/>
            <person name="Deng X."/>
            <person name="Wei C.I."/>
            <person name="Xiao S."/>
        </authorList>
    </citation>
    <scope>NUCLEOTIDE SEQUENCE [LARGE SCALE GENOMIC DNA]</scope>
    <source>
        <strain evidence="2">UMSG2</strain>
    </source>
</reference>